<proteinExistence type="predicted"/>
<dbReference type="Proteomes" id="UP001066276">
    <property type="component" value="Chromosome 1_1"/>
</dbReference>
<evidence type="ECO:0000313" key="2">
    <source>
        <dbReference type="EMBL" id="KAJ1216670.1"/>
    </source>
</evidence>
<feature type="coiled-coil region" evidence="1">
    <location>
        <begin position="74"/>
        <end position="101"/>
    </location>
</feature>
<evidence type="ECO:0000256" key="1">
    <source>
        <dbReference type="SAM" id="Coils"/>
    </source>
</evidence>
<keyword evidence="3" id="KW-1185">Reference proteome</keyword>
<organism evidence="2 3">
    <name type="scientific">Pleurodeles waltl</name>
    <name type="common">Iberian ribbed newt</name>
    <dbReference type="NCBI Taxonomy" id="8319"/>
    <lineage>
        <taxon>Eukaryota</taxon>
        <taxon>Metazoa</taxon>
        <taxon>Chordata</taxon>
        <taxon>Craniata</taxon>
        <taxon>Vertebrata</taxon>
        <taxon>Euteleostomi</taxon>
        <taxon>Amphibia</taxon>
        <taxon>Batrachia</taxon>
        <taxon>Caudata</taxon>
        <taxon>Salamandroidea</taxon>
        <taxon>Salamandridae</taxon>
        <taxon>Pleurodelinae</taxon>
        <taxon>Pleurodeles</taxon>
    </lineage>
</organism>
<dbReference type="EMBL" id="JANPWB010000001">
    <property type="protein sequence ID" value="KAJ1216670.1"/>
    <property type="molecule type" value="Genomic_DNA"/>
</dbReference>
<evidence type="ECO:0000313" key="3">
    <source>
        <dbReference type="Proteomes" id="UP001066276"/>
    </source>
</evidence>
<name>A0AAV7WV62_PLEWA</name>
<reference evidence="2" key="1">
    <citation type="journal article" date="2022" name="bioRxiv">
        <title>Sequencing and chromosome-scale assembly of the giantPleurodeles waltlgenome.</title>
        <authorList>
            <person name="Brown T."/>
            <person name="Elewa A."/>
            <person name="Iarovenko S."/>
            <person name="Subramanian E."/>
            <person name="Araus A.J."/>
            <person name="Petzold A."/>
            <person name="Susuki M."/>
            <person name="Suzuki K.-i.T."/>
            <person name="Hayashi T."/>
            <person name="Toyoda A."/>
            <person name="Oliveira C."/>
            <person name="Osipova E."/>
            <person name="Leigh N.D."/>
            <person name="Simon A."/>
            <person name="Yun M.H."/>
        </authorList>
    </citation>
    <scope>NUCLEOTIDE SEQUENCE</scope>
    <source>
        <strain evidence="2">20211129_DDA</strain>
        <tissue evidence="2">Liver</tissue>
    </source>
</reference>
<keyword evidence="1" id="KW-0175">Coiled coil</keyword>
<accession>A0AAV7WV62</accession>
<dbReference type="AlphaFoldDB" id="A0AAV7WV62"/>
<protein>
    <submittedName>
        <fullName evidence="2">Uncharacterized protein</fullName>
    </submittedName>
</protein>
<gene>
    <name evidence="2" type="ORF">NDU88_004271</name>
</gene>
<comment type="caution">
    <text evidence="2">The sequence shown here is derived from an EMBL/GenBank/DDBJ whole genome shotgun (WGS) entry which is preliminary data.</text>
</comment>
<sequence length="125" mass="14011">MVYARGVAGPCQSCDSSPLQLVILVIAYPDSETHGLDQQDCSKTGDELDIYMFLDLKHSLNIIDIKNDLLAYSFDHLNEKIDSHEERLDQLEHMSETEDTQSTAGEQLLLIENVLSSSKIKDLKA</sequence>